<evidence type="ECO:0000256" key="2">
    <source>
        <dbReference type="ARBA" id="ARBA00023315"/>
    </source>
</evidence>
<dbReference type="PROSITE" id="PS51186">
    <property type="entry name" value="GNAT"/>
    <property type="match status" value="1"/>
</dbReference>
<evidence type="ECO:0000259" key="3">
    <source>
        <dbReference type="PROSITE" id="PS51186"/>
    </source>
</evidence>
<organism evidence="4 5">
    <name type="scientific">Candidatus Blautia faecavium</name>
    <dbReference type="NCBI Taxonomy" id="2838487"/>
    <lineage>
        <taxon>Bacteria</taxon>
        <taxon>Bacillati</taxon>
        <taxon>Bacillota</taxon>
        <taxon>Clostridia</taxon>
        <taxon>Lachnospirales</taxon>
        <taxon>Lachnospiraceae</taxon>
        <taxon>Blautia</taxon>
    </lineage>
</organism>
<dbReference type="PANTHER" id="PTHR43877:SF2">
    <property type="entry name" value="AMINOALKYLPHOSPHONATE N-ACETYLTRANSFERASE-RELATED"/>
    <property type="match status" value="1"/>
</dbReference>
<dbReference type="AlphaFoldDB" id="A0A9D2RX54"/>
<reference evidence="4" key="2">
    <citation type="submission" date="2021-04" db="EMBL/GenBank/DDBJ databases">
        <authorList>
            <person name="Gilroy R."/>
        </authorList>
    </citation>
    <scope>NUCLEOTIDE SEQUENCE</scope>
    <source>
        <strain evidence="4">ChiSjej1B19-5720</strain>
    </source>
</reference>
<dbReference type="InterPro" id="IPR016181">
    <property type="entry name" value="Acyl_CoA_acyltransferase"/>
</dbReference>
<sequence length="182" mass="20675">MEIIYKNLQENEISRELFRHFVRHQTVVKCRRKENGKWIIKDDPFIDDWSEADYKFLVSCLRNTAATGGLVYAAFCEGVLKGFVSVEPKLFGGNHRYLDLSSIHVSEDMRGKGVGTALFRAAKEWAKAHGAKKLYISAHSAVESQAFYHKMGCAEAAVYNQSHVETEPYDCQLECKVCEDDS</sequence>
<proteinExistence type="predicted"/>
<gene>
    <name evidence="4" type="ORF">IAA06_11415</name>
</gene>
<dbReference type="CDD" id="cd04301">
    <property type="entry name" value="NAT_SF"/>
    <property type="match status" value="1"/>
</dbReference>
<name>A0A9D2RX54_9FIRM</name>
<dbReference type="EMBL" id="DWYZ01000212">
    <property type="protein sequence ID" value="HJB29386.1"/>
    <property type="molecule type" value="Genomic_DNA"/>
</dbReference>
<keyword evidence="1" id="KW-0808">Transferase</keyword>
<comment type="caution">
    <text evidence="4">The sequence shown here is derived from an EMBL/GenBank/DDBJ whole genome shotgun (WGS) entry which is preliminary data.</text>
</comment>
<reference evidence="4" key="1">
    <citation type="journal article" date="2021" name="PeerJ">
        <title>Extensive microbial diversity within the chicken gut microbiome revealed by metagenomics and culture.</title>
        <authorList>
            <person name="Gilroy R."/>
            <person name="Ravi A."/>
            <person name="Getino M."/>
            <person name="Pursley I."/>
            <person name="Horton D.L."/>
            <person name="Alikhan N.F."/>
            <person name="Baker D."/>
            <person name="Gharbi K."/>
            <person name="Hall N."/>
            <person name="Watson M."/>
            <person name="Adriaenssens E.M."/>
            <person name="Foster-Nyarko E."/>
            <person name="Jarju S."/>
            <person name="Secka A."/>
            <person name="Antonio M."/>
            <person name="Oren A."/>
            <person name="Chaudhuri R.R."/>
            <person name="La Ragione R."/>
            <person name="Hildebrand F."/>
            <person name="Pallen M.J."/>
        </authorList>
    </citation>
    <scope>NUCLEOTIDE SEQUENCE</scope>
    <source>
        <strain evidence="4">ChiSjej1B19-5720</strain>
    </source>
</reference>
<dbReference type="PANTHER" id="PTHR43877">
    <property type="entry name" value="AMINOALKYLPHOSPHONATE N-ACETYLTRANSFERASE-RELATED-RELATED"/>
    <property type="match status" value="1"/>
</dbReference>
<dbReference type="Gene3D" id="3.40.630.30">
    <property type="match status" value="1"/>
</dbReference>
<evidence type="ECO:0000313" key="4">
    <source>
        <dbReference type="EMBL" id="HJB29386.1"/>
    </source>
</evidence>
<accession>A0A9D2RX54</accession>
<dbReference type="Proteomes" id="UP000823842">
    <property type="component" value="Unassembled WGS sequence"/>
</dbReference>
<dbReference type="InterPro" id="IPR000182">
    <property type="entry name" value="GNAT_dom"/>
</dbReference>
<keyword evidence="2" id="KW-0012">Acyltransferase</keyword>
<dbReference type="Pfam" id="PF00583">
    <property type="entry name" value="Acetyltransf_1"/>
    <property type="match status" value="1"/>
</dbReference>
<dbReference type="SUPFAM" id="SSF55729">
    <property type="entry name" value="Acyl-CoA N-acyltransferases (Nat)"/>
    <property type="match status" value="1"/>
</dbReference>
<protein>
    <submittedName>
        <fullName evidence="4">GNAT family N-acetyltransferase</fullName>
    </submittedName>
</protein>
<dbReference type="GO" id="GO:0016747">
    <property type="term" value="F:acyltransferase activity, transferring groups other than amino-acyl groups"/>
    <property type="evidence" value="ECO:0007669"/>
    <property type="project" value="InterPro"/>
</dbReference>
<feature type="domain" description="N-acetyltransferase" evidence="3">
    <location>
        <begin position="12"/>
        <end position="174"/>
    </location>
</feature>
<evidence type="ECO:0000313" key="5">
    <source>
        <dbReference type="Proteomes" id="UP000823842"/>
    </source>
</evidence>
<evidence type="ECO:0000256" key="1">
    <source>
        <dbReference type="ARBA" id="ARBA00022679"/>
    </source>
</evidence>
<dbReference type="InterPro" id="IPR050832">
    <property type="entry name" value="Bact_Acetyltransf"/>
</dbReference>